<dbReference type="EMBL" id="VZCW01000349">
    <property type="protein sequence ID" value="MQN13829.1"/>
    <property type="molecule type" value="Genomic_DNA"/>
</dbReference>
<name>A0AA90UHM5_9BACT</name>
<comment type="caution">
    <text evidence="1">The sequence shown here is derived from an EMBL/GenBank/DDBJ whole genome shotgun (WGS) entry which is preliminary data.</text>
</comment>
<dbReference type="Proteomes" id="UP000442105">
    <property type="component" value="Unassembled WGS sequence"/>
</dbReference>
<protein>
    <submittedName>
        <fullName evidence="1">Uncharacterized protein</fullName>
    </submittedName>
</protein>
<dbReference type="AlphaFoldDB" id="A0AA90UHM5"/>
<organism evidence="1 2">
    <name type="scientific">Segatella copri</name>
    <dbReference type="NCBI Taxonomy" id="165179"/>
    <lineage>
        <taxon>Bacteria</taxon>
        <taxon>Pseudomonadati</taxon>
        <taxon>Bacteroidota</taxon>
        <taxon>Bacteroidia</taxon>
        <taxon>Bacteroidales</taxon>
        <taxon>Prevotellaceae</taxon>
        <taxon>Segatella</taxon>
    </lineage>
</organism>
<gene>
    <name evidence="1" type="ORF">F7D95_13720</name>
</gene>
<evidence type="ECO:0000313" key="2">
    <source>
        <dbReference type="Proteomes" id="UP000442105"/>
    </source>
</evidence>
<reference evidence="2" key="1">
    <citation type="submission" date="2019-09" db="EMBL/GenBank/DDBJ databases">
        <title>Distinct polysaccharide growth profiles of human intestinal Prevotella copri isolates.</title>
        <authorList>
            <person name="Fehlner-Peach H."/>
            <person name="Magnabosco C."/>
            <person name="Raghavan V."/>
            <person name="Scher J.U."/>
            <person name="Tett A."/>
            <person name="Cox L.M."/>
            <person name="Gottsegen C."/>
            <person name="Watters A."/>
            <person name="Wiltshire- Gordon J.D."/>
            <person name="Segata N."/>
            <person name="Bonneau R."/>
            <person name="Littman D.R."/>
        </authorList>
    </citation>
    <scope>NUCLEOTIDE SEQUENCE [LARGE SCALE GENOMIC DNA]</scope>
    <source>
        <strain evidence="2">iAQ1179</strain>
    </source>
</reference>
<evidence type="ECO:0000313" key="1">
    <source>
        <dbReference type="EMBL" id="MQN13829.1"/>
    </source>
</evidence>
<dbReference type="RefSeq" id="WP_153129277.1">
    <property type="nucleotide sequence ID" value="NZ_VZCW01000349.1"/>
</dbReference>
<sequence length="157" mass="17379">MKQLILYIIFLMSMVFSGYGEVSAASISLSHQDFLAVENADAAHKKDGSYAAEAGHTTKDRLAKVTPHQHEQDAQLEDASNAAYRVCSSRPQRLLPSGNIHGNPSASSRLLIHRIRFLSSLLSVIEGAKEPFRLETAPIHFDVASKYYVICLRHLIC</sequence>
<accession>A0AA90UHM5</accession>
<proteinExistence type="predicted"/>